<dbReference type="Proteomes" id="UP000652761">
    <property type="component" value="Unassembled WGS sequence"/>
</dbReference>
<keyword evidence="3" id="KW-0472">Membrane</keyword>
<dbReference type="InterPro" id="IPR050820">
    <property type="entry name" value="MFS_Sugar_Transporter"/>
</dbReference>
<dbReference type="GO" id="GO:1904659">
    <property type="term" value="P:D-glucose transmembrane transport"/>
    <property type="evidence" value="ECO:0007669"/>
    <property type="project" value="TreeGrafter"/>
</dbReference>
<keyword evidence="5" id="KW-1185">Reference proteome</keyword>
<evidence type="ECO:0000313" key="4">
    <source>
        <dbReference type="EMBL" id="MQM02131.1"/>
    </source>
</evidence>
<evidence type="ECO:0000313" key="5">
    <source>
        <dbReference type="Proteomes" id="UP000652761"/>
    </source>
</evidence>
<dbReference type="PANTHER" id="PTHR48023">
    <property type="entry name" value="D-XYLOSE-PROTON SYMPORTER-LIKE 2"/>
    <property type="match status" value="1"/>
</dbReference>
<evidence type="ECO:0000256" key="2">
    <source>
        <dbReference type="ARBA" id="ARBA00022448"/>
    </source>
</evidence>
<keyword evidence="3" id="KW-1133">Transmembrane helix</keyword>
<protein>
    <submittedName>
        <fullName evidence="4">Uncharacterized protein</fullName>
    </submittedName>
</protein>
<dbReference type="PANTHER" id="PTHR48023:SF4">
    <property type="entry name" value="D-XYLOSE-PROTON SYMPORTER-LIKE 2"/>
    <property type="match status" value="1"/>
</dbReference>
<keyword evidence="3" id="KW-0812">Transmembrane</keyword>
<gene>
    <name evidence="4" type="ORF">Taro_034895</name>
</gene>
<comment type="caution">
    <text evidence="4">The sequence shown here is derived from an EMBL/GenBank/DDBJ whole genome shotgun (WGS) entry which is preliminary data.</text>
</comment>
<name>A0A843W8X3_COLES</name>
<keyword evidence="2" id="KW-0813">Transport</keyword>
<proteinExistence type="inferred from homology"/>
<dbReference type="EMBL" id="NMUH01002799">
    <property type="protein sequence ID" value="MQM02131.1"/>
    <property type="molecule type" value="Genomic_DNA"/>
</dbReference>
<dbReference type="OrthoDB" id="1937383at2759"/>
<feature type="transmembrane region" description="Helical" evidence="3">
    <location>
        <begin position="55"/>
        <end position="81"/>
    </location>
</feature>
<evidence type="ECO:0000256" key="3">
    <source>
        <dbReference type="SAM" id="Phobius"/>
    </source>
</evidence>
<reference evidence="4" key="1">
    <citation type="submission" date="2017-07" db="EMBL/GenBank/DDBJ databases">
        <title>Taro Niue Genome Assembly and Annotation.</title>
        <authorList>
            <person name="Atibalentja N."/>
            <person name="Keating K."/>
            <person name="Fields C.J."/>
        </authorList>
    </citation>
    <scope>NUCLEOTIDE SEQUENCE</scope>
    <source>
        <strain evidence="4">Niue_2</strain>
        <tissue evidence="4">Leaf</tissue>
    </source>
</reference>
<dbReference type="Gene3D" id="1.20.1250.20">
    <property type="entry name" value="MFS general substrate transporter like domains"/>
    <property type="match status" value="1"/>
</dbReference>
<dbReference type="AlphaFoldDB" id="A0A843W8X3"/>
<accession>A0A843W8X3</accession>
<organism evidence="4 5">
    <name type="scientific">Colocasia esculenta</name>
    <name type="common">Wild taro</name>
    <name type="synonym">Arum esculentum</name>
    <dbReference type="NCBI Taxonomy" id="4460"/>
    <lineage>
        <taxon>Eukaryota</taxon>
        <taxon>Viridiplantae</taxon>
        <taxon>Streptophyta</taxon>
        <taxon>Embryophyta</taxon>
        <taxon>Tracheophyta</taxon>
        <taxon>Spermatophyta</taxon>
        <taxon>Magnoliopsida</taxon>
        <taxon>Liliopsida</taxon>
        <taxon>Araceae</taxon>
        <taxon>Aroideae</taxon>
        <taxon>Colocasieae</taxon>
        <taxon>Colocasia</taxon>
    </lineage>
</organism>
<comment type="similarity">
    <text evidence="1">Belongs to the major facilitator superfamily. Sugar transporter (TC 2.A.1.1) family.</text>
</comment>
<sequence length="125" mass="13625">MNSLSHYKKYKLIMTGVAALDRLGGRPLLIGGVSGIVISLFLLSSYYNILKGVPIVAVVGLLLYVGCYQELVGTGILFAGFGMIGKIVEYDNPSKLLETNSAISKLMAEYWSNCRRSSSQNLEEL</sequence>
<evidence type="ECO:0000256" key="1">
    <source>
        <dbReference type="ARBA" id="ARBA00010992"/>
    </source>
</evidence>
<feature type="transmembrane region" description="Helical" evidence="3">
    <location>
        <begin position="28"/>
        <end position="49"/>
    </location>
</feature>
<dbReference type="InterPro" id="IPR036259">
    <property type="entry name" value="MFS_trans_sf"/>
</dbReference>